<accession>A0A1X7I4P0</accession>
<organism evidence="3 4">
    <name type="scientific">Arenibacter troitsensis</name>
    <dbReference type="NCBI Taxonomy" id="188872"/>
    <lineage>
        <taxon>Bacteria</taxon>
        <taxon>Pseudomonadati</taxon>
        <taxon>Bacteroidota</taxon>
        <taxon>Flavobacteriia</taxon>
        <taxon>Flavobacteriales</taxon>
        <taxon>Flavobacteriaceae</taxon>
        <taxon>Arenibacter</taxon>
    </lineage>
</organism>
<dbReference type="Gene3D" id="3.30.9.10">
    <property type="entry name" value="D-Amino Acid Oxidase, subunit A, domain 2"/>
    <property type="match status" value="1"/>
</dbReference>
<dbReference type="InterPro" id="IPR036188">
    <property type="entry name" value="FAD/NAD-bd_sf"/>
</dbReference>
<evidence type="ECO:0000313" key="3">
    <source>
        <dbReference type="EMBL" id="SMG08794.1"/>
    </source>
</evidence>
<feature type="domain" description="FAD dependent oxidoreductase" evidence="2">
    <location>
        <begin position="17"/>
        <end position="409"/>
    </location>
</feature>
<dbReference type="SUPFAM" id="SSF51905">
    <property type="entry name" value="FAD/NAD(P)-binding domain"/>
    <property type="match status" value="1"/>
</dbReference>
<dbReference type="GO" id="GO:0016491">
    <property type="term" value="F:oxidoreductase activity"/>
    <property type="evidence" value="ECO:0007669"/>
    <property type="project" value="UniProtKB-KW"/>
</dbReference>
<protein>
    <submittedName>
        <fullName evidence="3">D-amino-acid dehydrogenase</fullName>
    </submittedName>
</protein>
<dbReference type="PANTHER" id="PTHR13847">
    <property type="entry name" value="SARCOSINE DEHYDROGENASE-RELATED"/>
    <property type="match status" value="1"/>
</dbReference>
<gene>
    <name evidence="3" type="ORF">SAMN03080602_00380</name>
</gene>
<dbReference type="PANTHER" id="PTHR13847:SF289">
    <property type="entry name" value="GLYCINE OXIDASE"/>
    <property type="match status" value="1"/>
</dbReference>
<keyword evidence="1" id="KW-0560">Oxidoreductase</keyword>
<evidence type="ECO:0000313" key="4">
    <source>
        <dbReference type="Proteomes" id="UP000193420"/>
    </source>
</evidence>
<dbReference type="AlphaFoldDB" id="A0A1X7I4P0"/>
<sequence>MSINKLEGIITNRTESDVVIIGGGIIGLFCAYYLLEEGKSITVLDQGQMKDSCSYGNCGLVSPSHALPLNSPQLLLKAMIWLFQKNSPFYIKPQMDMEFLGWMMGFAFNSFNKKQLEKSMKGRASLLKDSRTLYEVIFKAHKWNCNWAPTGIHFVYSQERNFNAYKSKDSKLANLGLAAEPIIGKELFNKEPALSEHAYGSWFYKIDASVNPGKLLNELRGHLVSRGVEIKELCKVDTFKESKGRITEITTNRGVFKARDVVLATGAWTANLAKQLKLKIPVIPGKGYSITMKSPTIQPSCPIIFEENKVVVTPWKEGYRLGGTMEFSGYDTTYNEHRLQTLKNVANLYLKEPYTNEEVEDWYGWRPMTNNGLPIIDKSPVHNNLFVACGHNMLGLSMAPSTGKLITEMVIGKEKHLESDPYAFA</sequence>
<evidence type="ECO:0000256" key="1">
    <source>
        <dbReference type="ARBA" id="ARBA00023002"/>
    </source>
</evidence>
<evidence type="ECO:0000259" key="2">
    <source>
        <dbReference type="Pfam" id="PF01266"/>
    </source>
</evidence>
<dbReference type="SUPFAM" id="SSF54373">
    <property type="entry name" value="FAD-linked reductases, C-terminal domain"/>
    <property type="match status" value="1"/>
</dbReference>
<dbReference type="EMBL" id="FXAO01000001">
    <property type="protein sequence ID" value="SMG08794.1"/>
    <property type="molecule type" value="Genomic_DNA"/>
</dbReference>
<dbReference type="Proteomes" id="UP000193420">
    <property type="component" value="Unassembled WGS sequence"/>
</dbReference>
<dbReference type="GO" id="GO:0005737">
    <property type="term" value="C:cytoplasm"/>
    <property type="evidence" value="ECO:0007669"/>
    <property type="project" value="TreeGrafter"/>
</dbReference>
<name>A0A1X7I4P0_9FLAO</name>
<dbReference type="STRING" id="188872.SAMN03080602_00380"/>
<proteinExistence type="predicted"/>
<dbReference type="OrthoDB" id="9794226at2"/>
<dbReference type="InterPro" id="IPR006076">
    <property type="entry name" value="FAD-dep_OxRdtase"/>
</dbReference>
<keyword evidence="4" id="KW-1185">Reference proteome</keyword>
<reference evidence="4" key="1">
    <citation type="submission" date="2017-04" db="EMBL/GenBank/DDBJ databases">
        <authorList>
            <person name="Varghese N."/>
            <person name="Submissions S."/>
        </authorList>
    </citation>
    <scope>NUCLEOTIDE SEQUENCE [LARGE SCALE GENOMIC DNA]</scope>
    <source>
        <strain evidence="4">DSM 19835</strain>
    </source>
</reference>
<dbReference type="Pfam" id="PF01266">
    <property type="entry name" value="DAO"/>
    <property type="match status" value="1"/>
</dbReference>
<dbReference type="Gene3D" id="3.50.50.60">
    <property type="entry name" value="FAD/NAD(P)-binding domain"/>
    <property type="match status" value="2"/>
</dbReference>
<dbReference type="RefSeq" id="WP_085495640.1">
    <property type="nucleotide sequence ID" value="NZ_FXAO01000001.1"/>
</dbReference>